<sequence length="105" mass="12363">MLKKYMGDPSLIVPTENVGTNDHSLTVPTENVRTKGSLSYVKIRVQIFDHQVRRLRTKEVASVKVIWRNQFVEEATWEDQEDMKKIYPHLFEFRENAYQGTKFSS</sequence>
<dbReference type="AlphaFoldDB" id="A0A6N2AFJ1"/>
<dbReference type="PANTHER" id="PTHR46148">
    <property type="entry name" value="CHROMO DOMAIN-CONTAINING PROTEIN"/>
    <property type="match status" value="1"/>
</dbReference>
<name>A0A6N2AFJ1_SOLCI</name>
<protein>
    <recommendedName>
        <fullName evidence="1">Chromo domain-containing protein</fullName>
    </recommendedName>
</protein>
<comment type="caution">
    <text evidence="2">The sequence shown here is derived from an EMBL/GenBank/DDBJ whole genome shotgun (WGS) entry which is preliminary data.</text>
</comment>
<organism evidence="2">
    <name type="scientific">Solanum chilense</name>
    <name type="common">Tomato</name>
    <name type="synonym">Lycopersicon chilense</name>
    <dbReference type="NCBI Taxonomy" id="4083"/>
    <lineage>
        <taxon>Eukaryota</taxon>
        <taxon>Viridiplantae</taxon>
        <taxon>Streptophyta</taxon>
        <taxon>Embryophyta</taxon>
        <taxon>Tracheophyta</taxon>
        <taxon>Spermatophyta</taxon>
        <taxon>Magnoliopsida</taxon>
        <taxon>eudicotyledons</taxon>
        <taxon>Gunneridae</taxon>
        <taxon>Pentapetalae</taxon>
        <taxon>asterids</taxon>
        <taxon>lamiids</taxon>
        <taxon>Solanales</taxon>
        <taxon>Solanaceae</taxon>
        <taxon>Solanoideae</taxon>
        <taxon>Solaneae</taxon>
        <taxon>Solanum</taxon>
        <taxon>Solanum subgen. Lycopersicon</taxon>
    </lineage>
</organism>
<gene>
    <name evidence="2" type="ORF">EJD97_019932</name>
</gene>
<dbReference type="EMBL" id="RXGB01056967">
    <property type="protein sequence ID" value="TMW80450.1"/>
    <property type="molecule type" value="Genomic_DNA"/>
</dbReference>
<accession>A0A6N2AFJ1</accession>
<reference evidence="2" key="1">
    <citation type="submission" date="2019-05" db="EMBL/GenBank/DDBJ databases">
        <title>The de novo reference genome and transcriptome assemblies of the wild tomato species Solanum chilense.</title>
        <authorList>
            <person name="Stam R."/>
            <person name="Nosenko T."/>
            <person name="Hoerger A.C."/>
            <person name="Stephan W."/>
            <person name="Seidel M.A."/>
            <person name="Kuhn J.M.M."/>
            <person name="Haberer G."/>
            <person name="Tellier A."/>
        </authorList>
    </citation>
    <scope>NUCLEOTIDE SEQUENCE</scope>
    <source>
        <tissue evidence="2">Mature leaves</tissue>
    </source>
</reference>
<dbReference type="PANTHER" id="PTHR46148:SF56">
    <property type="entry name" value="RETROTRANSPOSON PROTEIN"/>
    <property type="match status" value="1"/>
</dbReference>
<evidence type="ECO:0000259" key="1">
    <source>
        <dbReference type="Pfam" id="PF00385"/>
    </source>
</evidence>
<evidence type="ECO:0000313" key="2">
    <source>
        <dbReference type="EMBL" id="TMW80450.1"/>
    </source>
</evidence>
<feature type="domain" description="Chromo" evidence="1">
    <location>
        <begin position="46"/>
        <end position="92"/>
    </location>
</feature>
<proteinExistence type="predicted"/>
<dbReference type="Pfam" id="PF00385">
    <property type="entry name" value="Chromo"/>
    <property type="match status" value="1"/>
</dbReference>
<dbReference type="InterPro" id="IPR023780">
    <property type="entry name" value="Chromo_domain"/>
</dbReference>